<dbReference type="OrthoDB" id="4701311at2"/>
<dbReference type="InterPro" id="IPR011335">
    <property type="entry name" value="Restrct_endonuc-II-like"/>
</dbReference>
<dbReference type="Proteomes" id="UP000292408">
    <property type="component" value="Unassembled WGS sequence"/>
</dbReference>
<dbReference type="RefSeq" id="WP_130283718.1">
    <property type="nucleotide sequence ID" value="NZ_SGXT01000017.1"/>
</dbReference>
<dbReference type="Gene3D" id="3.40.960.10">
    <property type="entry name" value="VSR Endonuclease"/>
    <property type="match status" value="1"/>
</dbReference>
<dbReference type="InterPro" id="IPR007569">
    <property type="entry name" value="DUF559"/>
</dbReference>
<proteinExistence type="predicted"/>
<dbReference type="SUPFAM" id="SSF52980">
    <property type="entry name" value="Restriction endonuclease-like"/>
    <property type="match status" value="1"/>
</dbReference>
<protein>
    <submittedName>
        <fullName evidence="2">Uncharacterized protein DUF559</fullName>
    </submittedName>
</protein>
<accession>A0A4Q7TDU9</accession>
<evidence type="ECO:0000313" key="2">
    <source>
        <dbReference type="EMBL" id="RZT58353.1"/>
    </source>
</evidence>
<dbReference type="Pfam" id="PF04480">
    <property type="entry name" value="DUF559"/>
    <property type="match status" value="1"/>
</dbReference>
<gene>
    <name evidence="2" type="ORF">EV140_2122</name>
</gene>
<organism evidence="2 3">
    <name type="scientific">Microcella alkaliphila</name>
    <dbReference type="NCBI Taxonomy" id="279828"/>
    <lineage>
        <taxon>Bacteria</taxon>
        <taxon>Bacillati</taxon>
        <taxon>Actinomycetota</taxon>
        <taxon>Actinomycetes</taxon>
        <taxon>Micrococcales</taxon>
        <taxon>Microbacteriaceae</taxon>
        <taxon>Microcella</taxon>
    </lineage>
</organism>
<comment type="caution">
    <text evidence="2">The sequence shown here is derived from an EMBL/GenBank/DDBJ whole genome shotgun (WGS) entry which is preliminary data.</text>
</comment>
<dbReference type="AlphaFoldDB" id="A0A4Q7TDU9"/>
<sequence>MSTSYPSPLTPGRTIGRLYDEVERLGGAIRTRELHALGWSRAGISHLLARRQLIRARSGWFVRPGTARAVIHAVRVGGQLSGAHALAAHGIWCLRDATLHVRVPLNACQMRTATNPRLRLSQHPDARIAVHWTGVRAPEVGPRPVVAPLLDALHDYAKVAPRDMLLATVGDVIHQHLADRAALLSRFGISEWEGVDGVCESGTETLFFVRMLRMGLHPWRQVAYPGIGRVDFQFGSHLVVEVDGATFHDTAAQFARDRAKDALLAQRGVRVLRFSHDQVVTEWSNVAETMRAVTAVAAPLGSTRFDTP</sequence>
<reference evidence="2 3" key="1">
    <citation type="journal article" date="2015" name="Stand. Genomic Sci.">
        <title>Genomic Encyclopedia of Bacterial and Archaeal Type Strains, Phase III: the genomes of soil and plant-associated and newly described type strains.</title>
        <authorList>
            <person name="Whitman W.B."/>
            <person name="Woyke T."/>
            <person name="Klenk H.P."/>
            <person name="Zhou Y."/>
            <person name="Lilburn T.G."/>
            <person name="Beck B.J."/>
            <person name="De Vos P."/>
            <person name="Vandamme P."/>
            <person name="Eisen J.A."/>
            <person name="Garrity G."/>
            <person name="Hugenholtz P."/>
            <person name="Kyrpides N.C."/>
        </authorList>
    </citation>
    <scope>NUCLEOTIDE SEQUENCE [LARGE SCALE GENOMIC DNA]</scope>
    <source>
        <strain evidence="2 3">AC4r</strain>
    </source>
</reference>
<keyword evidence="3" id="KW-1185">Reference proteome</keyword>
<evidence type="ECO:0000313" key="3">
    <source>
        <dbReference type="Proteomes" id="UP000292408"/>
    </source>
</evidence>
<name>A0A4Q7TDU9_9MICO</name>
<evidence type="ECO:0000259" key="1">
    <source>
        <dbReference type="Pfam" id="PF04480"/>
    </source>
</evidence>
<dbReference type="EMBL" id="SGXT01000017">
    <property type="protein sequence ID" value="RZT58353.1"/>
    <property type="molecule type" value="Genomic_DNA"/>
</dbReference>
<feature type="domain" description="DUF559" evidence="1">
    <location>
        <begin position="230"/>
        <end position="291"/>
    </location>
</feature>